<dbReference type="EnsemblPlants" id="OBART07G26570.1">
    <property type="protein sequence ID" value="OBART07G26570.1"/>
    <property type="gene ID" value="OBART07G26570"/>
</dbReference>
<dbReference type="PANTHER" id="PTHR33971:SF4">
    <property type="entry name" value="OS07G0682700 PROTEIN"/>
    <property type="match status" value="1"/>
</dbReference>
<evidence type="ECO:0000256" key="1">
    <source>
        <dbReference type="SAM" id="MobiDB-lite"/>
    </source>
</evidence>
<dbReference type="eggNOG" id="ENOG502RZHN">
    <property type="taxonomic scope" value="Eukaryota"/>
</dbReference>
<proteinExistence type="predicted"/>
<reference evidence="2" key="1">
    <citation type="journal article" date="2009" name="Rice">
        <title>De Novo Next Generation Sequencing of Plant Genomes.</title>
        <authorList>
            <person name="Rounsley S."/>
            <person name="Marri P.R."/>
            <person name="Yu Y."/>
            <person name="He R."/>
            <person name="Sisneros N."/>
            <person name="Goicoechea J.L."/>
            <person name="Lee S.J."/>
            <person name="Angelova A."/>
            <person name="Kudrna D."/>
            <person name="Luo M."/>
            <person name="Affourtit J."/>
            <person name="Desany B."/>
            <person name="Knight J."/>
            <person name="Niazi F."/>
            <person name="Egholm M."/>
            <person name="Wing R.A."/>
        </authorList>
    </citation>
    <scope>NUCLEOTIDE SEQUENCE [LARGE SCALE GENOMIC DNA]</scope>
    <source>
        <strain evidence="2">cv. IRGC 105608</strain>
    </source>
</reference>
<evidence type="ECO:0000313" key="3">
    <source>
        <dbReference type="Proteomes" id="UP000026960"/>
    </source>
</evidence>
<evidence type="ECO:0000313" key="2">
    <source>
        <dbReference type="EnsemblPlants" id="OBART07G26570.1"/>
    </source>
</evidence>
<sequence length="463" mass="52379">MAAPADDYYGDDDDEYDDYNPHPYGGGYDIFATYGSPIPPSPTTCYPVSSAAPTAPPPKPSPTPPPASPPPAPTPPQTRPPSPPPQQQQPRPVSPPPVAEPYYWPKPYDYGDAPREQPAYATPEVFRGWPFFAGARCHSRCGGRDYWRQFMRGLDYLFGHADGYGERRIGVDYHGVPVYANRKGGVEEAVVIQVEPPATGTVEWHHAADDPEYNYNNGNRISWDDNAKDETYAYVQHNYSSYDRSYDQSYSLDAVSDETTWFPNQNYQHVYKEEESQYQEILSSSCAESKISAQPIYCYNQQFSEQPLHVLVEPPETVYSQKLEYYESFSTYNHHNSNDDSDMLGHSYDIQLPDEHVPDEPFEPIKPSWAMHSGYYQSCTDGASAEFENHTLSSSEFGGIASLFATSFYPQQTQIYECHGDENVSLQQNWQCNWNVVSENDFQSGYDSNHMNGSFWPFGDHSA</sequence>
<organism evidence="2">
    <name type="scientific">Oryza barthii</name>
    <dbReference type="NCBI Taxonomy" id="65489"/>
    <lineage>
        <taxon>Eukaryota</taxon>
        <taxon>Viridiplantae</taxon>
        <taxon>Streptophyta</taxon>
        <taxon>Embryophyta</taxon>
        <taxon>Tracheophyta</taxon>
        <taxon>Spermatophyta</taxon>
        <taxon>Magnoliopsida</taxon>
        <taxon>Liliopsida</taxon>
        <taxon>Poales</taxon>
        <taxon>Poaceae</taxon>
        <taxon>BOP clade</taxon>
        <taxon>Oryzoideae</taxon>
        <taxon>Oryzeae</taxon>
        <taxon>Oryzinae</taxon>
        <taxon>Oryza</taxon>
    </lineage>
</organism>
<feature type="compositionally biased region" description="Acidic residues" evidence="1">
    <location>
        <begin position="8"/>
        <end position="18"/>
    </location>
</feature>
<dbReference type="InterPro" id="IPR038943">
    <property type="entry name" value="PLDrp1-like"/>
</dbReference>
<name>A0A0D3GV20_9ORYZ</name>
<reference evidence="2" key="2">
    <citation type="submission" date="2015-03" db="UniProtKB">
        <authorList>
            <consortium name="EnsemblPlants"/>
        </authorList>
    </citation>
    <scope>IDENTIFICATION</scope>
</reference>
<dbReference type="HOGENOM" id="CLU_047331_1_0_1"/>
<accession>A0A0D3GV20</accession>
<dbReference type="GO" id="GO:0070300">
    <property type="term" value="F:phosphatidic acid binding"/>
    <property type="evidence" value="ECO:0007669"/>
    <property type="project" value="InterPro"/>
</dbReference>
<dbReference type="AlphaFoldDB" id="A0A0D3GV20"/>
<protein>
    <submittedName>
        <fullName evidence="2">Uncharacterized protein</fullName>
    </submittedName>
</protein>
<dbReference type="Proteomes" id="UP000026960">
    <property type="component" value="Chromosome 7"/>
</dbReference>
<feature type="compositionally biased region" description="Pro residues" evidence="1">
    <location>
        <begin position="54"/>
        <end position="98"/>
    </location>
</feature>
<feature type="region of interest" description="Disordered" evidence="1">
    <location>
        <begin position="1"/>
        <end position="98"/>
    </location>
</feature>
<dbReference type="Gramene" id="OBART07G26570.1">
    <property type="protein sequence ID" value="OBART07G26570.1"/>
    <property type="gene ID" value="OBART07G26570"/>
</dbReference>
<dbReference type="PANTHER" id="PTHR33971">
    <property type="entry name" value="OS06G0232000 PROTEIN"/>
    <property type="match status" value="1"/>
</dbReference>
<keyword evidence="3" id="KW-1185">Reference proteome</keyword>
<dbReference type="PaxDb" id="65489-OBART07G26570.1"/>